<evidence type="ECO:0000256" key="5">
    <source>
        <dbReference type="RuleBase" id="RU000646"/>
    </source>
</evidence>
<keyword evidence="2 5" id="KW-0396">Initiation factor</keyword>
<reference evidence="8" key="1">
    <citation type="journal article" date="2023" name="ISME J.">
        <title>Emergence of putative energy parasites within Clostridia revealed by genome analysis of a novel endosymbiotic clade.</title>
        <authorList>
            <person name="Takahashi K."/>
            <person name="Kuwahara H."/>
            <person name="Horikawa Y."/>
            <person name="Izawa K."/>
            <person name="Kato D."/>
            <person name="Inagaki T."/>
            <person name="Yuki M."/>
            <person name="Ohkuma M."/>
            <person name="Hongoh Y."/>
        </authorList>
    </citation>
    <scope>NUCLEOTIDE SEQUENCE</scope>
    <source>
        <strain evidence="8">CfP3-15</strain>
    </source>
</reference>
<proteinExistence type="inferred from homology"/>
<dbReference type="InterPro" id="IPR019815">
    <property type="entry name" value="Translation_initiation_fac_3_C"/>
</dbReference>
<evidence type="ECO:0000256" key="4">
    <source>
        <dbReference type="NCBIfam" id="TIGR00168"/>
    </source>
</evidence>
<dbReference type="KEGG" id="ips:CfP315_0164"/>
<dbReference type="InterPro" id="IPR001288">
    <property type="entry name" value="Translation_initiation_fac_3"/>
</dbReference>
<comment type="subunit">
    <text evidence="5">Monomer.</text>
</comment>
<dbReference type="EMBL" id="AP027924">
    <property type="protein sequence ID" value="BED91656.1"/>
    <property type="molecule type" value="Genomic_DNA"/>
</dbReference>
<accession>A0AA48HXS8</accession>
<protein>
    <recommendedName>
        <fullName evidence="4 5">Translation initiation factor IF-3</fullName>
    </recommendedName>
</protein>
<dbReference type="NCBIfam" id="TIGR00168">
    <property type="entry name" value="infC"/>
    <property type="match status" value="1"/>
</dbReference>
<dbReference type="Proteomes" id="UP001337580">
    <property type="component" value="Chromosome"/>
</dbReference>
<evidence type="ECO:0000256" key="1">
    <source>
        <dbReference type="ARBA" id="ARBA00005439"/>
    </source>
</evidence>
<name>A0AA48HXS8_9FIRM</name>
<dbReference type="InterPro" id="IPR036787">
    <property type="entry name" value="T_IF-3_N_sf"/>
</dbReference>
<dbReference type="GO" id="GO:0003743">
    <property type="term" value="F:translation initiation factor activity"/>
    <property type="evidence" value="ECO:0007669"/>
    <property type="project" value="UniProtKB-UniRule"/>
</dbReference>
<feature type="domain" description="Translation initiation factor 3 C-terminal" evidence="6">
    <location>
        <begin position="86"/>
        <end position="170"/>
    </location>
</feature>
<dbReference type="Pfam" id="PF05198">
    <property type="entry name" value="IF3_N"/>
    <property type="match status" value="1"/>
</dbReference>
<sequence>MSTIKNFQINNEIKDAEVRLIGEDGILTDVIKTKEAMEIATQRNLDLVKMPGKADPPVCKVIDYGKYCFERAKKIKEEKKNQKNLETKEIHLSFNIGTGDLKTKALHACKFIENGNKVKVVIRLKGREIVHSNIAYEVIDKFYEMCSEVAEKNGEIISDGRHIIMNLTKKK</sequence>
<dbReference type="Pfam" id="PF00707">
    <property type="entry name" value="IF3_C"/>
    <property type="match status" value="1"/>
</dbReference>
<gene>
    <name evidence="8" type="ORF">CfP315_0164</name>
</gene>
<comment type="subcellular location">
    <subcellularLocation>
        <location evidence="5">Cytoplasm</location>
    </subcellularLocation>
</comment>
<keyword evidence="3 5" id="KW-0648">Protein biosynthesis</keyword>
<evidence type="ECO:0000259" key="7">
    <source>
        <dbReference type="Pfam" id="PF05198"/>
    </source>
</evidence>
<evidence type="ECO:0000256" key="3">
    <source>
        <dbReference type="ARBA" id="ARBA00022917"/>
    </source>
</evidence>
<feature type="domain" description="Translation initiation factor 3 N-terminal" evidence="7">
    <location>
        <begin position="9"/>
        <end position="77"/>
    </location>
</feature>
<organism evidence="8">
    <name type="scientific">Candidatus Improbicoccus pseudotrichonymphae</name>
    <dbReference type="NCBI Taxonomy" id="3033792"/>
    <lineage>
        <taxon>Bacteria</taxon>
        <taxon>Bacillati</taxon>
        <taxon>Bacillota</taxon>
        <taxon>Clostridia</taxon>
        <taxon>Candidatus Improbicoccus</taxon>
    </lineage>
</organism>
<dbReference type="InterPro" id="IPR019813">
    <property type="entry name" value="Translation_initiation_fac3_CS"/>
</dbReference>
<dbReference type="Gene3D" id="3.30.110.10">
    <property type="entry name" value="Translation initiation factor 3 (IF-3), C-terminal domain"/>
    <property type="match status" value="1"/>
</dbReference>
<dbReference type="InterPro" id="IPR036788">
    <property type="entry name" value="T_IF-3_C_sf"/>
</dbReference>
<evidence type="ECO:0000313" key="8">
    <source>
        <dbReference type="EMBL" id="BED91656.1"/>
    </source>
</evidence>
<dbReference type="PROSITE" id="PS00938">
    <property type="entry name" value="IF3"/>
    <property type="match status" value="1"/>
</dbReference>
<dbReference type="PANTHER" id="PTHR10938:SF0">
    <property type="entry name" value="TRANSLATION INITIATION FACTOR IF-3, MITOCHONDRIAL"/>
    <property type="match status" value="1"/>
</dbReference>
<dbReference type="AlphaFoldDB" id="A0AA48HXS8"/>
<comment type="function">
    <text evidence="5">IF-3 binds to the 30S ribosomal subunit and shifts the equilibrium between 70S ribosomes and their 50S and 30S subunits in favor of the free subunits, thus enhancing the availability of 30S subunits on which protein synthesis initiation begins.</text>
</comment>
<evidence type="ECO:0000256" key="2">
    <source>
        <dbReference type="ARBA" id="ARBA00022540"/>
    </source>
</evidence>
<dbReference type="InterPro" id="IPR019814">
    <property type="entry name" value="Translation_initiation_fac_3_N"/>
</dbReference>
<dbReference type="SUPFAM" id="SSF55200">
    <property type="entry name" value="Translation initiation factor IF3, C-terminal domain"/>
    <property type="match status" value="1"/>
</dbReference>
<comment type="similarity">
    <text evidence="1 5">Belongs to the IF-3 family.</text>
</comment>
<dbReference type="GO" id="GO:0005829">
    <property type="term" value="C:cytosol"/>
    <property type="evidence" value="ECO:0007669"/>
    <property type="project" value="TreeGrafter"/>
</dbReference>
<dbReference type="GO" id="GO:0032790">
    <property type="term" value="P:ribosome disassembly"/>
    <property type="evidence" value="ECO:0007669"/>
    <property type="project" value="TreeGrafter"/>
</dbReference>
<dbReference type="GO" id="GO:0043022">
    <property type="term" value="F:ribosome binding"/>
    <property type="evidence" value="ECO:0007669"/>
    <property type="project" value="TreeGrafter"/>
</dbReference>
<dbReference type="PANTHER" id="PTHR10938">
    <property type="entry name" value="TRANSLATION INITIATION FACTOR IF-3"/>
    <property type="match status" value="1"/>
</dbReference>
<evidence type="ECO:0000259" key="6">
    <source>
        <dbReference type="Pfam" id="PF00707"/>
    </source>
</evidence>
<dbReference type="SUPFAM" id="SSF54364">
    <property type="entry name" value="Translation initiation factor IF3, N-terminal domain"/>
    <property type="match status" value="1"/>
</dbReference>
<dbReference type="Gene3D" id="3.10.20.80">
    <property type="entry name" value="Translation initiation factor 3 (IF-3), N-terminal domain"/>
    <property type="match status" value="1"/>
</dbReference>
<dbReference type="GO" id="GO:0016020">
    <property type="term" value="C:membrane"/>
    <property type="evidence" value="ECO:0007669"/>
    <property type="project" value="TreeGrafter"/>
</dbReference>